<evidence type="ECO:0008006" key="3">
    <source>
        <dbReference type="Google" id="ProtNLM"/>
    </source>
</evidence>
<comment type="caution">
    <text evidence="1">The sequence shown here is derived from an EMBL/GenBank/DDBJ whole genome shotgun (WGS) entry which is preliminary data.</text>
</comment>
<name>A0ABW6WZK7_9ACTN</name>
<dbReference type="PANTHER" id="PTHR34613">
    <property type="entry name" value="SLL0800 PROTEIN"/>
    <property type="match status" value="1"/>
</dbReference>
<reference evidence="1 2" key="1">
    <citation type="submission" date="2024-10" db="EMBL/GenBank/DDBJ databases">
        <title>The Natural Products Discovery Center: Release of the First 8490 Sequenced Strains for Exploring Actinobacteria Biosynthetic Diversity.</title>
        <authorList>
            <person name="Kalkreuter E."/>
            <person name="Kautsar S.A."/>
            <person name="Yang D."/>
            <person name="Bader C.D."/>
            <person name="Teijaro C.N."/>
            <person name="Fluegel L."/>
            <person name="Davis C.M."/>
            <person name="Simpson J.R."/>
            <person name="Lauterbach L."/>
            <person name="Steele A.D."/>
            <person name="Gui C."/>
            <person name="Meng S."/>
            <person name="Li G."/>
            <person name="Viehrig K."/>
            <person name="Ye F."/>
            <person name="Su P."/>
            <person name="Kiefer A.F."/>
            <person name="Nichols A."/>
            <person name="Cepeda A.J."/>
            <person name="Yan W."/>
            <person name="Fan B."/>
            <person name="Jiang Y."/>
            <person name="Adhikari A."/>
            <person name="Zheng C.-J."/>
            <person name="Schuster L."/>
            <person name="Cowan T.M."/>
            <person name="Smanski M.J."/>
            <person name="Chevrette M.G."/>
            <person name="De Carvalho L.P.S."/>
            <person name="Shen B."/>
        </authorList>
    </citation>
    <scope>NUCLEOTIDE SEQUENCE [LARGE SCALE GENOMIC DNA]</scope>
    <source>
        <strain evidence="1 2">NPDC012540</strain>
    </source>
</reference>
<dbReference type="RefSeq" id="WP_387898841.1">
    <property type="nucleotide sequence ID" value="NZ_JBIBEG010000001.1"/>
</dbReference>
<dbReference type="EMBL" id="JBIBEG010000001">
    <property type="protein sequence ID" value="MFF5895244.1"/>
    <property type="molecule type" value="Genomic_DNA"/>
</dbReference>
<dbReference type="Proteomes" id="UP001602322">
    <property type="component" value="Unassembled WGS sequence"/>
</dbReference>
<protein>
    <recommendedName>
        <fullName evidence="3">YhgA-like transposase</fullName>
    </recommendedName>
</protein>
<evidence type="ECO:0000313" key="1">
    <source>
        <dbReference type="EMBL" id="MFF5895244.1"/>
    </source>
</evidence>
<dbReference type="PANTHER" id="PTHR34613:SF1">
    <property type="entry name" value="SLL6017 PROTEIN"/>
    <property type="match status" value="1"/>
</dbReference>
<accession>A0ABW6WZK7</accession>
<organism evidence="1 2">
    <name type="scientific">Streptomyces argenteolus</name>
    <dbReference type="NCBI Taxonomy" id="67274"/>
    <lineage>
        <taxon>Bacteria</taxon>
        <taxon>Bacillati</taxon>
        <taxon>Actinomycetota</taxon>
        <taxon>Actinomycetes</taxon>
        <taxon>Kitasatosporales</taxon>
        <taxon>Streptomycetaceae</taxon>
        <taxon>Streptomyces</taxon>
    </lineage>
</organism>
<gene>
    <name evidence="1" type="ORF">ACFY8O_04855</name>
</gene>
<keyword evidence="2" id="KW-1185">Reference proteome</keyword>
<proteinExistence type="predicted"/>
<evidence type="ECO:0000313" key="2">
    <source>
        <dbReference type="Proteomes" id="UP001602322"/>
    </source>
</evidence>
<sequence>MIRSWHAAMRRVLQDDPAVFARTLRTLGIPFTDPVTTALLPTGLTQADHVPSGLRTPDPVGPPGFEILLRVAPAEGDGYVLVLETAGTRSPARRSYWRSRLAHLLAAYRMPPVLLIVCPDEVTARWAERPLVLGPPHWAALTFHPLVLGPHNVPAVADPTQAARDIPLAALSAMTHGTGPEAEAVLASLAEALRGAGGAEEKDLATVFGELTALGLGTGTAARAWQGMAPTGTSPCRAKSLGGHCADTRAEDWARSVLTVLERRGIAVTDELRDRVCGCIDMALLGRWTVRALSATTADDLFTDA</sequence>